<dbReference type="EMBL" id="JAGKQM010000016">
    <property type="protein sequence ID" value="KAH0873355.1"/>
    <property type="molecule type" value="Genomic_DNA"/>
</dbReference>
<sequence>MTGRRQNSINSGDDEHCRHHRRKHEALILQLHLAVLNTHVLRLFPDLSCHHCCCSYCLKLSFSKRQVILLSSEGKVGSFWISNQRLLNRGNTRF</sequence>
<gene>
    <name evidence="1" type="ORF">HID58_070717</name>
</gene>
<evidence type="ECO:0000313" key="1">
    <source>
        <dbReference type="EMBL" id="KAH0873355.1"/>
    </source>
</evidence>
<proteinExistence type="predicted"/>
<comment type="caution">
    <text evidence="1">The sequence shown here is derived from an EMBL/GenBank/DDBJ whole genome shotgun (WGS) entry which is preliminary data.</text>
</comment>
<accession>A0ABQ7YZM0</accession>
<keyword evidence="2" id="KW-1185">Reference proteome</keyword>
<name>A0ABQ7YZM0_BRANA</name>
<organism evidence="1 2">
    <name type="scientific">Brassica napus</name>
    <name type="common">Rape</name>
    <dbReference type="NCBI Taxonomy" id="3708"/>
    <lineage>
        <taxon>Eukaryota</taxon>
        <taxon>Viridiplantae</taxon>
        <taxon>Streptophyta</taxon>
        <taxon>Embryophyta</taxon>
        <taxon>Tracheophyta</taxon>
        <taxon>Spermatophyta</taxon>
        <taxon>Magnoliopsida</taxon>
        <taxon>eudicotyledons</taxon>
        <taxon>Gunneridae</taxon>
        <taxon>Pentapetalae</taxon>
        <taxon>rosids</taxon>
        <taxon>malvids</taxon>
        <taxon>Brassicales</taxon>
        <taxon>Brassicaceae</taxon>
        <taxon>Brassiceae</taxon>
        <taxon>Brassica</taxon>
    </lineage>
</organism>
<protein>
    <submittedName>
        <fullName evidence="1">Uncharacterized protein</fullName>
    </submittedName>
</protein>
<evidence type="ECO:0000313" key="2">
    <source>
        <dbReference type="Proteomes" id="UP000824890"/>
    </source>
</evidence>
<reference evidence="1 2" key="1">
    <citation type="submission" date="2021-05" db="EMBL/GenBank/DDBJ databases">
        <title>Genome Assembly of Synthetic Allotetraploid Brassica napus Reveals Homoeologous Exchanges between Subgenomes.</title>
        <authorList>
            <person name="Davis J.T."/>
        </authorList>
    </citation>
    <scope>NUCLEOTIDE SEQUENCE [LARGE SCALE GENOMIC DNA]</scope>
    <source>
        <strain evidence="2">cv. Da-Ae</strain>
        <tissue evidence="1">Seedling</tissue>
    </source>
</reference>
<dbReference type="Proteomes" id="UP000824890">
    <property type="component" value="Unassembled WGS sequence"/>
</dbReference>